<dbReference type="InterPro" id="IPR013762">
    <property type="entry name" value="Integrase-like_cat_sf"/>
</dbReference>
<feature type="compositionally biased region" description="Basic and acidic residues" evidence="2">
    <location>
        <begin position="440"/>
        <end position="450"/>
    </location>
</feature>
<name>A0A8J6BEG3_9EUKA</name>
<feature type="region of interest" description="Disordered" evidence="2">
    <location>
        <begin position="209"/>
        <end position="338"/>
    </location>
</feature>
<evidence type="ECO:0000256" key="2">
    <source>
        <dbReference type="SAM" id="MobiDB-lite"/>
    </source>
</evidence>
<dbReference type="Gene3D" id="1.10.443.10">
    <property type="entry name" value="Intergrase catalytic core"/>
    <property type="match status" value="1"/>
</dbReference>
<feature type="compositionally biased region" description="Polar residues" evidence="2">
    <location>
        <begin position="767"/>
        <end position="782"/>
    </location>
</feature>
<keyword evidence="4" id="KW-1185">Reference proteome</keyword>
<dbReference type="Proteomes" id="UP000717585">
    <property type="component" value="Unassembled WGS sequence"/>
</dbReference>
<dbReference type="AlphaFoldDB" id="A0A8J6BEG3"/>
<feature type="region of interest" description="Disordered" evidence="2">
    <location>
        <begin position="667"/>
        <end position="807"/>
    </location>
</feature>
<feature type="compositionally biased region" description="Basic residues" evidence="2">
    <location>
        <begin position="424"/>
        <end position="439"/>
    </location>
</feature>
<dbReference type="GO" id="GO:0003677">
    <property type="term" value="F:DNA binding"/>
    <property type="evidence" value="ECO:0007669"/>
    <property type="project" value="InterPro"/>
</dbReference>
<feature type="compositionally biased region" description="Polar residues" evidence="2">
    <location>
        <begin position="290"/>
        <end position="301"/>
    </location>
</feature>
<dbReference type="InterPro" id="IPR011010">
    <property type="entry name" value="DNA_brk_join_enz"/>
</dbReference>
<feature type="compositionally biased region" description="Polar residues" evidence="2">
    <location>
        <begin position="164"/>
        <end position="176"/>
    </location>
</feature>
<feature type="compositionally biased region" description="Low complexity" evidence="2">
    <location>
        <begin position="716"/>
        <end position="736"/>
    </location>
</feature>
<sequence>MVENSEHPDPTATRLNNLEASIATISQQLAKLNPPPPPPETEPPKESQIDFFPEQDEADIDQTLAEMDAYGELPTKRPLKAEAKWLRRVMVIVNALDDEPLKARLLVELQARRTLLDLKDDNWSDATCELFLDLFNTSQTKTPRAISYCAAKARAKGKRKDQPQNKGGFTRSTRSSPCHRCSVPVNEQKVAGVGKTRCLPRGSKLAAGWRPYPPHLCAPSTRTAKASGPPPTPEDRRASRQGRPLPVPDRRTASQRTPVRGVEGQRRCPPRARPPSPERVDSRAEGVSSVRHQTGGPQSAQERLHDQDRPSIGIPPTWRRLARLPPPRRGPTGRPRIQVQHTRLRMDSGAVRVPEHDHTACKDHRTQVRGDHRGLSRRLLSVPCLPIVPSFGHPADHRPHAIAGGDTGPQQVRPHADPAGRLPRCPHRHRKRVPKNLKRQGRDLHGHDRQGPPGRVHHSFRLAEAPRPSVILRRDHTVRPPRTQTTAGHPYNGDRPPLQPNPQAAGGVASPPPRSPTQEVRRSKSGLGNTRYAPDFCHLRRINVRLGSMPVQWGEGSGITGCLPPSSQGGTHWRQGALRDRSGDQSRAPAGVTLLSHSLCRQLSCHQLGKQTGIAEPPPSRTPDPTGHLQHGRNQAPRRPLLPYCRTPECPGGQALQVRQARLVVTPRSLGNHHAQVGAGRDRRHSTPRQGSGLTRLCRNSLVNPRQRLPDGLEGSQDLYSSSYSPSWSDVSSPPDNTRLDPDWEPSTLEISGDSPVPGPQLARGPSHQTFDTPQVVPQSPGETPPAVRASLDSDRQGQDPLRGAYPEDPFQALLADDRLSHFRNESSRRTAAGWVAKFLQSRNASHSHAQQLKEFLLTEGTTSGPQSIHRKGYWICEAAPLVSDWRPPIAAKQIIAAARNVASVEGLTGGAKPVTSARVRRVIDRRRKSPQAFQAALFSALCFITVSRGAEIFGLRRRDVEFDADGNALLLFARTKTATGVRKLVPNQSWARFNPARALKAWVPTATRRDDDLIWRAITSTGGISLSKPLPASTLRHWIHQAYGTDISWHSFRKGATTELAVAHTSTEVLLSMGTWASTKSMLRYMGNGVRTHPGVQGHLASILLQPPL</sequence>
<feature type="region of interest" description="Disordered" evidence="2">
    <location>
        <begin position="395"/>
        <end position="532"/>
    </location>
</feature>
<feature type="region of interest" description="Disordered" evidence="2">
    <location>
        <begin position="153"/>
        <end position="181"/>
    </location>
</feature>
<reference evidence="3" key="1">
    <citation type="submission" date="2021-05" db="EMBL/GenBank/DDBJ databases">
        <title>A free-living protist that lacks canonical eukaryotic 1 DNA replication and segregation systems.</title>
        <authorList>
            <person name="Salas-Leiva D.E."/>
            <person name="Tromer E.C."/>
            <person name="Curtis B.A."/>
            <person name="Jerlstrom-Hultqvist J."/>
            <person name="Kolisko M."/>
            <person name="Yi Z."/>
            <person name="Salas-Leiva J.S."/>
            <person name="Gallot-Lavallee L."/>
            <person name="Kops G.J.P.L."/>
            <person name="Archibald J.M."/>
            <person name="Simpson A.G.B."/>
            <person name="Roger A.J."/>
        </authorList>
    </citation>
    <scope>NUCLEOTIDE SEQUENCE</scope>
    <source>
        <strain evidence="3">BICM</strain>
    </source>
</reference>
<feature type="region of interest" description="Disordered" evidence="2">
    <location>
        <begin position="611"/>
        <end position="646"/>
    </location>
</feature>
<keyword evidence="1" id="KW-0233">DNA recombination</keyword>
<evidence type="ECO:0000313" key="3">
    <source>
        <dbReference type="EMBL" id="KAG9395757.1"/>
    </source>
</evidence>
<organism evidence="3 4">
    <name type="scientific">Carpediemonas membranifera</name>
    <dbReference type="NCBI Taxonomy" id="201153"/>
    <lineage>
        <taxon>Eukaryota</taxon>
        <taxon>Metamonada</taxon>
        <taxon>Carpediemonas-like organisms</taxon>
        <taxon>Carpediemonas</taxon>
    </lineage>
</organism>
<comment type="caution">
    <text evidence="3">The sequence shown here is derived from an EMBL/GenBank/DDBJ whole genome shotgun (WGS) entry which is preliminary data.</text>
</comment>
<feature type="region of interest" description="Disordered" evidence="2">
    <location>
        <begin position="29"/>
        <end position="48"/>
    </location>
</feature>
<dbReference type="EMBL" id="JAHDYR010000008">
    <property type="protein sequence ID" value="KAG9395757.1"/>
    <property type="molecule type" value="Genomic_DNA"/>
</dbReference>
<proteinExistence type="predicted"/>
<gene>
    <name evidence="3" type="ORF">J8273_2665</name>
</gene>
<evidence type="ECO:0000313" key="4">
    <source>
        <dbReference type="Proteomes" id="UP000717585"/>
    </source>
</evidence>
<dbReference type="GO" id="GO:0015074">
    <property type="term" value="P:DNA integration"/>
    <property type="evidence" value="ECO:0007669"/>
    <property type="project" value="InterPro"/>
</dbReference>
<dbReference type="GO" id="GO:0006310">
    <property type="term" value="P:DNA recombination"/>
    <property type="evidence" value="ECO:0007669"/>
    <property type="project" value="UniProtKB-KW"/>
</dbReference>
<protein>
    <submittedName>
        <fullName evidence="3">Uncharacterized protein</fullName>
    </submittedName>
</protein>
<accession>A0A8J6BEG3</accession>
<feature type="region of interest" description="Disordered" evidence="2">
    <location>
        <begin position="567"/>
        <end position="588"/>
    </location>
</feature>
<evidence type="ECO:0000256" key="1">
    <source>
        <dbReference type="ARBA" id="ARBA00023172"/>
    </source>
</evidence>
<dbReference type="SUPFAM" id="SSF56349">
    <property type="entry name" value="DNA breaking-rejoining enzymes"/>
    <property type="match status" value="1"/>
</dbReference>